<dbReference type="SUPFAM" id="SSF57567">
    <property type="entry name" value="Serine protease inhibitors"/>
    <property type="match status" value="3"/>
</dbReference>
<organism evidence="5 6">
    <name type="scientific">Nicrophorus vespilloides</name>
    <name type="common">Boreal carrion beetle</name>
    <dbReference type="NCBI Taxonomy" id="110193"/>
    <lineage>
        <taxon>Eukaryota</taxon>
        <taxon>Metazoa</taxon>
        <taxon>Ecdysozoa</taxon>
        <taxon>Arthropoda</taxon>
        <taxon>Hexapoda</taxon>
        <taxon>Insecta</taxon>
        <taxon>Pterygota</taxon>
        <taxon>Neoptera</taxon>
        <taxon>Endopterygota</taxon>
        <taxon>Coleoptera</taxon>
        <taxon>Polyphaga</taxon>
        <taxon>Staphyliniformia</taxon>
        <taxon>Silphidae</taxon>
        <taxon>Nicrophorinae</taxon>
        <taxon>Nicrophorus</taxon>
    </lineage>
</organism>
<evidence type="ECO:0000256" key="3">
    <source>
        <dbReference type="SAM" id="SignalP"/>
    </source>
</evidence>
<dbReference type="RefSeq" id="XP_017786989.1">
    <property type="nucleotide sequence ID" value="XM_017931500.1"/>
</dbReference>
<feature type="chain" id="PRO_5046412713" evidence="3">
    <location>
        <begin position="18"/>
        <end position="233"/>
    </location>
</feature>
<evidence type="ECO:0000313" key="6">
    <source>
        <dbReference type="RefSeq" id="XP_017786989.1"/>
    </source>
</evidence>
<dbReference type="InterPro" id="IPR051368">
    <property type="entry name" value="SerProtInhib-TIL_Domain"/>
</dbReference>
<dbReference type="Pfam" id="PF01826">
    <property type="entry name" value="TIL"/>
    <property type="match status" value="3"/>
</dbReference>
<keyword evidence="6" id="KW-0483">Metalloprotease inhibitor</keyword>
<keyword evidence="1 6" id="KW-0646">Protease inhibitor</keyword>
<dbReference type="Gene3D" id="2.10.25.10">
    <property type="entry name" value="Laminin"/>
    <property type="match status" value="3"/>
</dbReference>
<proteinExistence type="predicted"/>
<feature type="signal peptide" evidence="3">
    <location>
        <begin position="1"/>
        <end position="17"/>
    </location>
</feature>
<dbReference type="InterPro" id="IPR002919">
    <property type="entry name" value="TIL_dom"/>
</dbReference>
<evidence type="ECO:0000256" key="2">
    <source>
        <dbReference type="ARBA" id="ARBA00023157"/>
    </source>
</evidence>
<feature type="domain" description="TIL" evidence="4">
    <location>
        <begin position="164"/>
        <end position="228"/>
    </location>
</feature>
<dbReference type="PANTHER" id="PTHR23259">
    <property type="entry name" value="RIDDLE"/>
    <property type="match status" value="1"/>
</dbReference>
<dbReference type="GO" id="GO:0030414">
    <property type="term" value="F:peptidase inhibitor activity"/>
    <property type="evidence" value="ECO:0007669"/>
    <property type="project" value="UniProtKB-KW"/>
</dbReference>
<feature type="domain" description="TIL" evidence="4">
    <location>
        <begin position="101"/>
        <end position="156"/>
    </location>
</feature>
<dbReference type="Proteomes" id="UP000695000">
    <property type="component" value="Unplaced"/>
</dbReference>
<keyword evidence="2" id="KW-1015">Disulfide bond</keyword>
<evidence type="ECO:0000256" key="1">
    <source>
        <dbReference type="ARBA" id="ARBA00022690"/>
    </source>
</evidence>
<protein>
    <submittedName>
        <fullName evidence="6">Inducible metalloproteinase inhibitor protein-like</fullName>
    </submittedName>
</protein>
<gene>
    <name evidence="6" type="primary">LOC108569810</name>
</gene>
<accession>A0ABM1NJI9</accession>
<dbReference type="GeneID" id="108569810"/>
<name>A0ABM1NJI9_NICVS</name>
<reference evidence="6" key="1">
    <citation type="submission" date="2025-08" db="UniProtKB">
        <authorList>
            <consortium name="RefSeq"/>
        </authorList>
    </citation>
    <scope>IDENTIFICATION</scope>
    <source>
        <tissue evidence="6">Whole Larva</tissue>
    </source>
</reference>
<feature type="domain" description="TIL" evidence="4">
    <location>
        <begin position="28"/>
        <end position="83"/>
    </location>
</feature>
<dbReference type="CDD" id="cd19941">
    <property type="entry name" value="TIL"/>
    <property type="match status" value="3"/>
</dbReference>
<keyword evidence="6" id="KW-0481">Metalloenzyme inhibitor</keyword>
<keyword evidence="5" id="KW-1185">Reference proteome</keyword>
<dbReference type="PANTHER" id="PTHR23259:SF70">
    <property type="entry name" value="ACCESSORY GLAND PROTEIN ACP62F-RELATED"/>
    <property type="match status" value="1"/>
</dbReference>
<keyword evidence="3" id="KW-0732">Signal</keyword>
<dbReference type="InterPro" id="IPR036084">
    <property type="entry name" value="Ser_inhib-like_sf"/>
</dbReference>
<evidence type="ECO:0000313" key="5">
    <source>
        <dbReference type="Proteomes" id="UP000695000"/>
    </source>
</evidence>
<sequence>MWKILITVCVVMHLANAVPKYINQPIVCKPNSKYVGCITPCALSCANRHKKVKCQKICKVAGCACEDGFLLDDKGNCIKEHQCPKVSKPIAGTYVNQPIVCKPDAKYVGHVSSCAPSCANRHKKTSCETFYQVSGCACKRGLILDNDGNCIRKYQCPAPIKTKCEPNEELNKCANGCAIANESICGVLIPSSKLTFGRICPKICKSICECKRGFARNKEYKCVPIKQCYLVKQ</sequence>
<evidence type="ECO:0000259" key="4">
    <source>
        <dbReference type="Pfam" id="PF01826"/>
    </source>
</evidence>